<protein>
    <recommendedName>
        <fullName evidence="2">SHOCT domain-containing protein</fullName>
    </recommendedName>
</protein>
<name>A0A7R9WM49_9STRA</name>
<dbReference type="EMBL" id="HBED01051159">
    <property type="protein sequence ID" value="CAD8327502.1"/>
    <property type="molecule type" value="Transcribed_RNA"/>
</dbReference>
<gene>
    <name evidence="1" type="ORF">TDUB1175_LOCUS25929</name>
</gene>
<sequence length="201" mass="22354">MAPSNVSIELRPQMQSLSMSTDDIIWTHERSIVPAMLANRGVGHATWERTFDALKGIYDEQYTMARDFRKKMGLFLFIPCYGLCSMNKHIQAAQTIHAHWADLVRSQAETYRPYGIQVTLAKELISSGSGSNRHMRNEIVGLRFEVADENGGGNHYGTSLPTNSGGNDAVSKISKLNDLYKTGAISSDEYNRLKGQIINGI</sequence>
<proteinExistence type="predicted"/>
<reference evidence="1" key="1">
    <citation type="submission" date="2021-01" db="EMBL/GenBank/DDBJ databases">
        <authorList>
            <person name="Corre E."/>
            <person name="Pelletier E."/>
            <person name="Niang G."/>
            <person name="Scheremetjew M."/>
            <person name="Finn R."/>
            <person name="Kale V."/>
            <person name="Holt S."/>
            <person name="Cochrane G."/>
            <person name="Meng A."/>
            <person name="Brown T."/>
            <person name="Cohen L."/>
        </authorList>
    </citation>
    <scope>NUCLEOTIDE SEQUENCE</scope>
    <source>
        <strain evidence="1">CCMP147</strain>
    </source>
</reference>
<accession>A0A7R9WM49</accession>
<dbReference type="AlphaFoldDB" id="A0A7R9WM49"/>
<organism evidence="1">
    <name type="scientific">Pseudictyota dubia</name>
    <dbReference type="NCBI Taxonomy" id="2749911"/>
    <lineage>
        <taxon>Eukaryota</taxon>
        <taxon>Sar</taxon>
        <taxon>Stramenopiles</taxon>
        <taxon>Ochrophyta</taxon>
        <taxon>Bacillariophyta</taxon>
        <taxon>Mediophyceae</taxon>
        <taxon>Biddulphiophycidae</taxon>
        <taxon>Eupodiscales</taxon>
        <taxon>Odontellaceae</taxon>
        <taxon>Pseudictyota</taxon>
    </lineage>
</organism>
<evidence type="ECO:0000313" key="1">
    <source>
        <dbReference type="EMBL" id="CAD8327502.1"/>
    </source>
</evidence>
<evidence type="ECO:0008006" key="2">
    <source>
        <dbReference type="Google" id="ProtNLM"/>
    </source>
</evidence>